<name>A5AMZ0_VITVI</name>
<keyword evidence="1" id="KW-0812">Transmembrane</keyword>
<feature type="transmembrane region" description="Helical" evidence="1">
    <location>
        <begin position="47"/>
        <end position="67"/>
    </location>
</feature>
<keyword evidence="1" id="KW-1133">Transmembrane helix</keyword>
<sequence>MAKGILKDARGVHMEVEDHRPFKVVEGSTKKQQEVADVNQVIGTKDVIRILIGTTSGFIFTFGGMIVDWRSMEQSYIADSTMKVKCIAASKAMKEVVWLKKFLIGLESMDLGNPLEVVVHYLLIGGMASLSHLDGFPMVSVLVHMVTHWIESTWDDESTSELDYEGANTILWILMVPN</sequence>
<reference evidence="2" key="1">
    <citation type="journal article" date="2007" name="PLoS ONE">
        <title>The first genome sequence of an elite grapevine cultivar (Pinot noir Vitis vinifera L.): coping with a highly heterozygous genome.</title>
        <authorList>
            <person name="Velasco R."/>
            <person name="Zharkikh A."/>
            <person name="Troggio M."/>
            <person name="Cartwright D.A."/>
            <person name="Cestaro A."/>
            <person name="Pruss D."/>
            <person name="Pindo M."/>
            <person name="FitzGerald L.M."/>
            <person name="Vezzulli S."/>
            <person name="Reid J."/>
            <person name="Malacarne G."/>
            <person name="Iliev D."/>
            <person name="Coppola G."/>
            <person name="Wardell B."/>
            <person name="Micheletti D."/>
            <person name="Macalma T."/>
            <person name="Facci M."/>
            <person name="Mitchell J.T."/>
            <person name="Perazzolli M."/>
            <person name="Eldredge G."/>
            <person name="Gatto P."/>
            <person name="Oyzerski R."/>
            <person name="Moretto M."/>
            <person name="Gutin N."/>
            <person name="Stefanini M."/>
            <person name="Chen Y."/>
            <person name="Segala C."/>
            <person name="Davenport C."/>
            <person name="Dematte L."/>
            <person name="Mraz A."/>
            <person name="Battilana J."/>
            <person name="Stormo K."/>
            <person name="Costa F."/>
            <person name="Tao Q."/>
            <person name="Si-Ammour A."/>
            <person name="Harkins T."/>
            <person name="Lackey A."/>
            <person name="Perbost C."/>
            <person name="Taillon B."/>
            <person name="Stella A."/>
            <person name="Solovyev V."/>
            <person name="Fawcett J.A."/>
            <person name="Sterck L."/>
            <person name="Vandepoele K."/>
            <person name="Grando S.M."/>
            <person name="Toppo S."/>
            <person name="Moser C."/>
            <person name="Lanchbury J."/>
            <person name="Bogden R."/>
            <person name="Skolnick M."/>
            <person name="Sgaramella V."/>
            <person name="Bhatnagar S.K."/>
            <person name="Fontana P."/>
            <person name="Gutin A."/>
            <person name="Van de Peer Y."/>
            <person name="Salamini F."/>
            <person name="Viola R."/>
        </authorList>
    </citation>
    <scope>NUCLEOTIDE SEQUENCE</scope>
</reference>
<dbReference type="AlphaFoldDB" id="A5AMZ0"/>
<accession>A5AMZ0</accession>
<protein>
    <recommendedName>
        <fullName evidence="3">Retrovirus-related Pol polyprotein from transposon TNT 1-94</fullName>
    </recommendedName>
</protein>
<evidence type="ECO:0000256" key="1">
    <source>
        <dbReference type="SAM" id="Phobius"/>
    </source>
</evidence>
<dbReference type="EMBL" id="AM430456">
    <property type="protein sequence ID" value="CAN69226.1"/>
    <property type="molecule type" value="Genomic_DNA"/>
</dbReference>
<gene>
    <name evidence="2" type="ORF">VITISV_004700</name>
</gene>
<evidence type="ECO:0000313" key="2">
    <source>
        <dbReference type="EMBL" id="CAN69226.1"/>
    </source>
</evidence>
<organism evidence="2">
    <name type="scientific">Vitis vinifera</name>
    <name type="common">Grape</name>
    <dbReference type="NCBI Taxonomy" id="29760"/>
    <lineage>
        <taxon>Eukaryota</taxon>
        <taxon>Viridiplantae</taxon>
        <taxon>Streptophyta</taxon>
        <taxon>Embryophyta</taxon>
        <taxon>Tracheophyta</taxon>
        <taxon>Spermatophyta</taxon>
        <taxon>Magnoliopsida</taxon>
        <taxon>eudicotyledons</taxon>
        <taxon>Gunneridae</taxon>
        <taxon>Pentapetalae</taxon>
        <taxon>rosids</taxon>
        <taxon>Vitales</taxon>
        <taxon>Vitaceae</taxon>
        <taxon>Viteae</taxon>
        <taxon>Vitis</taxon>
    </lineage>
</organism>
<keyword evidence="1" id="KW-0472">Membrane</keyword>
<proteinExistence type="predicted"/>
<evidence type="ECO:0008006" key="3">
    <source>
        <dbReference type="Google" id="ProtNLM"/>
    </source>
</evidence>